<dbReference type="EMBL" id="KQ964260">
    <property type="protein sequence ID" value="KXJ87865.1"/>
    <property type="molecule type" value="Genomic_DNA"/>
</dbReference>
<dbReference type="AlphaFoldDB" id="A0A136ISI7"/>
<dbReference type="OrthoDB" id="20872at2759"/>
<dbReference type="InterPro" id="IPR025877">
    <property type="entry name" value="MobA-like_NTP_Trfase"/>
</dbReference>
<keyword evidence="1 4" id="KW-0808">Transferase</keyword>
<sequence>MGEDSTRPTTVTAALILAGGKSTRMGSPKHLLKHPDGRPAYRFIHDVISGAYPQLRSRTYISLARDSLLDRELSSRAAEAVSPPLAPGLSIIWDNDDDTSGANTHGDASSDKTASGGPAKGLLAAWRAHPEETWLVLACDYPRLTPAAVQCLVRAHVPPVTCFRNRDGFCEPLVSIWGPAALAQLARNVEAGRQGPSWTIRQIGGTVLDLPNEGVAEGWLCNVNNREEWDEAFRV</sequence>
<dbReference type="Proteomes" id="UP000070501">
    <property type="component" value="Unassembled WGS sequence"/>
</dbReference>
<dbReference type="InterPro" id="IPR029044">
    <property type="entry name" value="Nucleotide-diphossugar_trans"/>
</dbReference>
<evidence type="ECO:0000256" key="1">
    <source>
        <dbReference type="ARBA" id="ARBA00022679"/>
    </source>
</evidence>
<protein>
    <submittedName>
        <fullName evidence="4">MobA-like NTP transferase domain-domain-containing protein</fullName>
    </submittedName>
</protein>
<dbReference type="Pfam" id="PF12804">
    <property type="entry name" value="NTP_transf_3"/>
    <property type="match status" value="1"/>
</dbReference>
<proteinExistence type="predicted"/>
<name>A0A136ISI7_9PEZI</name>
<evidence type="ECO:0000313" key="4">
    <source>
        <dbReference type="EMBL" id="KXJ87865.1"/>
    </source>
</evidence>
<dbReference type="PANTHER" id="PTHR19136:SF81">
    <property type="entry name" value="MOLYBDENUM COFACTOR GUANYLYLTRANSFERASE"/>
    <property type="match status" value="1"/>
</dbReference>
<evidence type="ECO:0000313" key="5">
    <source>
        <dbReference type="Proteomes" id="UP000070501"/>
    </source>
</evidence>
<dbReference type="Gene3D" id="3.90.550.10">
    <property type="entry name" value="Spore Coat Polysaccharide Biosynthesis Protein SpsA, Chain A"/>
    <property type="match status" value="1"/>
</dbReference>
<feature type="region of interest" description="Disordered" evidence="2">
    <location>
        <begin position="92"/>
        <end position="116"/>
    </location>
</feature>
<dbReference type="PANTHER" id="PTHR19136">
    <property type="entry name" value="MOLYBDENUM COFACTOR GUANYLYLTRANSFERASE"/>
    <property type="match status" value="1"/>
</dbReference>
<gene>
    <name evidence="4" type="ORF">Micbo1qcDRAFT_207627</name>
</gene>
<dbReference type="GO" id="GO:0016779">
    <property type="term" value="F:nucleotidyltransferase activity"/>
    <property type="evidence" value="ECO:0007669"/>
    <property type="project" value="TreeGrafter"/>
</dbReference>
<evidence type="ECO:0000259" key="3">
    <source>
        <dbReference type="Pfam" id="PF12804"/>
    </source>
</evidence>
<feature type="domain" description="MobA-like NTP transferase" evidence="3">
    <location>
        <begin position="14"/>
        <end position="192"/>
    </location>
</feature>
<evidence type="ECO:0000256" key="2">
    <source>
        <dbReference type="SAM" id="MobiDB-lite"/>
    </source>
</evidence>
<dbReference type="SUPFAM" id="SSF53448">
    <property type="entry name" value="Nucleotide-diphospho-sugar transferases"/>
    <property type="match status" value="1"/>
</dbReference>
<feature type="compositionally biased region" description="Polar residues" evidence="2">
    <location>
        <begin position="100"/>
        <end position="113"/>
    </location>
</feature>
<organism evidence="4 5">
    <name type="scientific">Microdochium bolleyi</name>
    <dbReference type="NCBI Taxonomy" id="196109"/>
    <lineage>
        <taxon>Eukaryota</taxon>
        <taxon>Fungi</taxon>
        <taxon>Dikarya</taxon>
        <taxon>Ascomycota</taxon>
        <taxon>Pezizomycotina</taxon>
        <taxon>Sordariomycetes</taxon>
        <taxon>Xylariomycetidae</taxon>
        <taxon>Xylariales</taxon>
        <taxon>Microdochiaceae</taxon>
        <taxon>Microdochium</taxon>
    </lineage>
</organism>
<accession>A0A136ISI7</accession>
<dbReference type="InParanoid" id="A0A136ISI7"/>
<keyword evidence="5" id="KW-1185">Reference proteome</keyword>
<reference evidence="5" key="1">
    <citation type="submission" date="2016-02" db="EMBL/GenBank/DDBJ databases">
        <title>Draft genome sequence of Microdochium bolleyi, a fungal endophyte of beachgrass.</title>
        <authorList>
            <consortium name="DOE Joint Genome Institute"/>
            <person name="David A.S."/>
            <person name="May G."/>
            <person name="Haridas S."/>
            <person name="Lim J."/>
            <person name="Wang M."/>
            <person name="Labutti K."/>
            <person name="Lipzen A."/>
            <person name="Barry K."/>
            <person name="Grigoriev I.V."/>
        </authorList>
    </citation>
    <scope>NUCLEOTIDE SEQUENCE [LARGE SCALE GENOMIC DNA]</scope>
    <source>
        <strain evidence="5">J235TASD1</strain>
    </source>
</reference>